<gene>
    <name evidence="2" type="ORF">MELIAE_LOCUS9404</name>
</gene>
<dbReference type="Gene3D" id="2.60.40.10">
    <property type="entry name" value="Immunoglobulins"/>
    <property type="match status" value="1"/>
</dbReference>
<keyword evidence="3" id="KW-1185">Reference proteome</keyword>
<dbReference type="Proteomes" id="UP001154078">
    <property type="component" value="Chromosome 6"/>
</dbReference>
<sequence length="180" mass="20709">MNKYHIEILALQETRWKEEGVGALKDVAVTIPQAAKIMDTVTLQCKYDLEGEPLYTVKWYKGTKEFFRYIPKEHPNTQVFLLPGMDVDLSKSTENEVVLRNVQPEMSGRYKCEVSTDSPNFYTQIVTGYMYVIDVPQEDPTMIIEKDPLEIGYTIKGNCTSPPSYPRVNITWFLNGKKVQ</sequence>
<dbReference type="CDD" id="cd00096">
    <property type="entry name" value="Ig"/>
    <property type="match status" value="1"/>
</dbReference>
<evidence type="ECO:0000259" key="1">
    <source>
        <dbReference type="PROSITE" id="PS50835"/>
    </source>
</evidence>
<dbReference type="PROSITE" id="PS50835">
    <property type="entry name" value="IG_LIKE"/>
    <property type="match status" value="2"/>
</dbReference>
<feature type="domain" description="Ig-like" evidence="1">
    <location>
        <begin position="39"/>
        <end position="127"/>
    </location>
</feature>
<dbReference type="Pfam" id="PF13927">
    <property type="entry name" value="Ig_3"/>
    <property type="match status" value="1"/>
</dbReference>
<dbReference type="PANTHER" id="PTHR21261">
    <property type="entry name" value="BEAT PROTEIN"/>
    <property type="match status" value="1"/>
</dbReference>
<dbReference type="OrthoDB" id="6343941at2759"/>
<evidence type="ECO:0000313" key="3">
    <source>
        <dbReference type="Proteomes" id="UP001154078"/>
    </source>
</evidence>
<organism evidence="2 3">
    <name type="scientific">Brassicogethes aeneus</name>
    <name type="common">Rape pollen beetle</name>
    <name type="synonym">Meligethes aeneus</name>
    <dbReference type="NCBI Taxonomy" id="1431903"/>
    <lineage>
        <taxon>Eukaryota</taxon>
        <taxon>Metazoa</taxon>
        <taxon>Ecdysozoa</taxon>
        <taxon>Arthropoda</taxon>
        <taxon>Hexapoda</taxon>
        <taxon>Insecta</taxon>
        <taxon>Pterygota</taxon>
        <taxon>Neoptera</taxon>
        <taxon>Endopterygota</taxon>
        <taxon>Coleoptera</taxon>
        <taxon>Polyphaga</taxon>
        <taxon>Cucujiformia</taxon>
        <taxon>Nitidulidae</taxon>
        <taxon>Meligethinae</taxon>
        <taxon>Brassicogethes</taxon>
    </lineage>
</organism>
<feature type="domain" description="Ig-like" evidence="1">
    <location>
        <begin position="140"/>
        <end position="180"/>
    </location>
</feature>
<dbReference type="SUPFAM" id="SSF48726">
    <property type="entry name" value="Immunoglobulin"/>
    <property type="match status" value="1"/>
</dbReference>
<dbReference type="InterPro" id="IPR013783">
    <property type="entry name" value="Ig-like_fold"/>
</dbReference>
<accession>A0A9P0BBM7</accession>
<dbReference type="InterPro" id="IPR036179">
    <property type="entry name" value="Ig-like_dom_sf"/>
</dbReference>
<dbReference type="InterPro" id="IPR003599">
    <property type="entry name" value="Ig_sub"/>
</dbReference>
<dbReference type="PANTHER" id="PTHR21261:SF15">
    <property type="entry name" value="BEATEN PATH IIIA, ISOFORM D-RELATED"/>
    <property type="match status" value="1"/>
</dbReference>
<protein>
    <recommendedName>
        <fullName evidence="1">Ig-like domain-containing protein</fullName>
    </recommendedName>
</protein>
<evidence type="ECO:0000313" key="2">
    <source>
        <dbReference type="EMBL" id="CAH0559288.1"/>
    </source>
</evidence>
<name>A0A9P0BBM7_BRAAE</name>
<reference evidence="2" key="1">
    <citation type="submission" date="2021-12" db="EMBL/GenBank/DDBJ databases">
        <authorList>
            <person name="King R."/>
        </authorList>
    </citation>
    <scope>NUCLEOTIDE SEQUENCE</scope>
</reference>
<dbReference type="EMBL" id="OV121137">
    <property type="protein sequence ID" value="CAH0559288.1"/>
    <property type="molecule type" value="Genomic_DNA"/>
</dbReference>
<dbReference type="AlphaFoldDB" id="A0A9P0BBM7"/>
<dbReference type="FunFam" id="2.60.40.10:FF:000437">
    <property type="entry name" value="Beat-IIIc, isoform A"/>
    <property type="match status" value="1"/>
</dbReference>
<proteinExistence type="predicted"/>
<dbReference type="InterPro" id="IPR007110">
    <property type="entry name" value="Ig-like_dom"/>
</dbReference>
<dbReference type="SMART" id="SM00409">
    <property type="entry name" value="IG"/>
    <property type="match status" value="1"/>
</dbReference>